<sequence>MASRGKYSAKDLKTKVEILQAVERGLLTKTAIAEKYGIKKSTLSTYIKNKDSIIDAYQKEIEPSRKRLRTSAHPEMETAVSTWIKDVRSRNIPLSGPIIAAKAADFANQMGISDFNASEGWLSRFKARHGLTFKNVCGEAAAVDKETCENWVS</sequence>
<protein>
    <recommendedName>
        <fullName evidence="9">Tigger transposable element-derived protein 4</fullName>
    </recommendedName>
</protein>
<organism evidence="7 8">
    <name type="scientific">Amblyomma americanum</name>
    <name type="common">Lone star tick</name>
    <dbReference type="NCBI Taxonomy" id="6943"/>
    <lineage>
        <taxon>Eukaryota</taxon>
        <taxon>Metazoa</taxon>
        <taxon>Ecdysozoa</taxon>
        <taxon>Arthropoda</taxon>
        <taxon>Chelicerata</taxon>
        <taxon>Arachnida</taxon>
        <taxon>Acari</taxon>
        <taxon>Parasitiformes</taxon>
        <taxon>Ixodida</taxon>
        <taxon>Ixodoidea</taxon>
        <taxon>Ixodidae</taxon>
        <taxon>Amblyomminae</taxon>
        <taxon>Amblyomma</taxon>
    </lineage>
</organism>
<feature type="DNA-binding region" description="H-T-H motif" evidence="4">
    <location>
        <begin position="29"/>
        <end position="49"/>
    </location>
</feature>
<dbReference type="AlphaFoldDB" id="A0AAQ4E086"/>
<reference evidence="7 8" key="1">
    <citation type="journal article" date="2023" name="Arcadia Sci">
        <title>De novo assembly of a long-read Amblyomma americanum tick genome.</title>
        <authorList>
            <person name="Chou S."/>
            <person name="Poskanzer K.E."/>
            <person name="Rollins M."/>
            <person name="Thuy-Boun P.S."/>
        </authorList>
    </citation>
    <scope>NUCLEOTIDE SEQUENCE [LARGE SCALE GENOMIC DNA]</scope>
    <source>
        <strain evidence="7">F_SG_1</strain>
        <tissue evidence="7">Salivary glands</tissue>
    </source>
</reference>
<evidence type="ECO:0000259" key="5">
    <source>
        <dbReference type="PROSITE" id="PS50960"/>
    </source>
</evidence>
<evidence type="ECO:0000313" key="7">
    <source>
        <dbReference type="EMBL" id="KAK8768126.1"/>
    </source>
</evidence>
<dbReference type="InterPro" id="IPR006600">
    <property type="entry name" value="HTH_CenpB_DNA-bd_dom"/>
</dbReference>
<evidence type="ECO:0000256" key="2">
    <source>
        <dbReference type="ARBA" id="ARBA00023125"/>
    </source>
</evidence>
<evidence type="ECO:0000313" key="8">
    <source>
        <dbReference type="Proteomes" id="UP001321473"/>
    </source>
</evidence>
<name>A0AAQ4E086_AMBAM</name>
<dbReference type="InterPro" id="IPR009057">
    <property type="entry name" value="Homeodomain-like_sf"/>
</dbReference>
<dbReference type="PANTHER" id="PTHR19303:SF73">
    <property type="entry name" value="PROTEIN PDC2"/>
    <property type="match status" value="1"/>
</dbReference>
<feature type="domain" description="HTH CENPB-type" evidence="6">
    <location>
        <begin position="64"/>
        <end position="135"/>
    </location>
</feature>
<dbReference type="Gene3D" id="1.10.10.60">
    <property type="entry name" value="Homeodomain-like"/>
    <property type="match status" value="2"/>
</dbReference>
<evidence type="ECO:0000256" key="3">
    <source>
        <dbReference type="ARBA" id="ARBA00023242"/>
    </source>
</evidence>
<proteinExistence type="predicted"/>
<evidence type="ECO:0000256" key="4">
    <source>
        <dbReference type="PROSITE-ProRule" id="PRU00320"/>
    </source>
</evidence>
<dbReference type="PANTHER" id="PTHR19303">
    <property type="entry name" value="TRANSPOSON"/>
    <property type="match status" value="1"/>
</dbReference>
<evidence type="ECO:0000259" key="6">
    <source>
        <dbReference type="PROSITE" id="PS51253"/>
    </source>
</evidence>
<dbReference type="GO" id="GO:0005634">
    <property type="term" value="C:nucleus"/>
    <property type="evidence" value="ECO:0007669"/>
    <property type="project" value="UniProtKB-SubCell"/>
</dbReference>
<dbReference type="PROSITE" id="PS50960">
    <property type="entry name" value="HTH_PSQ"/>
    <property type="match status" value="1"/>
</dbReference>
<keyword evidence="2 4" id="KW-0238">DNA-binding</keyword>
<dbReference type="SUPFAM" id="SSF46689">
    <property type="entry name" value="Homeodomain-like"/>
    <property type="match status" value="2"/>
</dbReference>
<feature type="domain" description="HTH psq-type" evidence="5">
    <location>
        <begin position="1"/>
        <end position="53"/>
    </location>
</feature>
<evidence type="ECO:0000256" key="1">
    <source>
        <dbReference type="ARBA" id="ARBA00004123"/>
    </source>
</evidence>
<dbReference type="InterPro" id="IPR007889">
    <property type="entry name" value="HTH_Psq"/>
</dbReference>
<dbReference type="GO" id="GO:0003677">
    <property type="term" value="F:DNA binding"/>
    <property type="evidence" value="ECO:0007669"/>
    <property type="project" value="UniProtKB-UniRule"/>
</dbReference>
<keyword evidence="3 4" id="KW-0539">Nucleus</keyword>
<dbReference type="Pfam" id="PF04218">
    <property type="entry name" value="CENP-B_N"/>
    <property type="match status" value="1"/>
</dbReference>
<gene>
    <name evidence="7" type="ORF">V5799_005093</name>
</gene>
<dbReference type="PROSITE" id="PS51253">
    <property type="entry name" value="HTH_CENPB"/>
    <property type="match status" value="1"/>
</dbReference>
<keyword evidence="8" id="KW-1185">Reference proteome</keyword>
<dbReference type="SMART" id="SM00674">
    <property type="entry name" value="CENPB"/>
    <property type="match status" value="1"/>
</dbReference>
<dbReference type="InterPro" id="IPR050863">
    <property type="entry name" value="CenT-Element_Derived"/>
</dbReference>
<dbReference type="Pfam" id="PF03221">
    <property type="entry name" value="HTH_Tnp_Tc5"/>
    <property type="match status" value="1"/>
</dbReference>
<comment type="subcellular location">
    <subcellularLocation>
        <location evidence="1 4">Nucleus</location>
    </subcellularLocation>
</comment>
<dbReference type="Proteomes" id="UP001321473">
    <property type="component" value="Unassembled WGS sequence"/>
</dbReference>
<accession>A0AAQ4E086</accession>
<evidence type="ECO:0008006" key="9">
    <source>
        <dbReference type="Google" id="ProtNLM"/>
    </source>
</evidence>
<dbReference type="EMBL" id="JARKHS020024475">
    <property type="protein sequence ID" value="KAK8768126.1"/>
    <property type="molecule type" value="Genomic_DNA"/>
</dbReference>
<comment type="caution">
    <text evidence="7">The sequence shown here is derived from an EMBL/GenBank/DDBJ whole genome shotgun (WGS) entry which is preliminary data.</text>
</comment>
<feature type="non-terminal residue" evidence="7">
    <location>
        <position position="153"/>
    </location>
</feature>